<protein>
    <submittedName>
        <fullName evidence="1">9201_t:CDS:1</fullName>
    </submittedName>
</protein>
<evidence type="ECO:0000313" key="1">
    <source>
        <dbReference type="EMBL" id="CAG8743783.1"/>
    </source>
</evidence>
<dbReference type="EMBL" id="CAJVPU010042554">
    <property type="protein sequence ID" value="CAG8743783.1"/>
    <property type="molecule type" value="Genomic_DNA"/>
</dbReference>
<accession>A0ACA9QBC4</accession>
<feature type="non-terminal residue" evidence="1">
    <location>
        <position position="240"/>
    </location>
</feature>
<proteinExistence type="predicted"/>
<organism evidence="1 2">
    <name type="scientific">Dentiscutata heterogama</name>
    <dbReference type="NCBI Taxonomy" id="1316150"/>
    <lineage>
        <taxon>Eukaryota</taxon>
        <taxon>Fungi</taxon>
        <taxon>Fungi incertae sedis</taxon>
        <taxon>Mucoromycota</taxon>
        <taxon>Glomeromycotina</taxon>
        <taxon>Glomeromycetes</taxon>
        <taxon>Diversisporales</taxon>
        <taxon>Gigasporaceae</taxon>
        <taxon>Dentiscutata</taxon>
    </lineage>
</organism>
<comment type="caution">
    <text evidence="1">The sequence shown here is derived from an EMBL/GenBank/DDBJ whole genome shotgun (WGS) entry which is preliminary data.</text>
</comment>
<reference evidence="1" key="1">
    <citation type="submission" date="2021-06" db="EMBL/GenBank/DDBJ databases">
        <authorList>
            <person name="Kallberg Y."/>
            <person name="Tangrot J."/>
            <person name="Rosling A."/>
        </authorList>
    </citation>
    <scope>NUCLEOTIDE SEQUENCE</scope>
    <source>
        <strain evidence="1">IL203A</strain>
    </source>
</reference>
<sequence>NLLLLCPLWVSTLKEYARVQIEPDITDAQTNVIGTGSMQNTAQTDVFDSMYSGLTREVILPYYNMSWLTILGAVASLAQKEHPYIPESKKVPTKFFFILFGLCVEALSNTFGGGSRNSSVGNNIENQKIVRTCIDALKAFLRPVVAGSAFLDEYVFIELINLFDRLVLTEGFKVQYDIIQIIGNIIKDFGVAYICKDIPKKSMKINGHGEDEAAVEFPETETILFHILRLLVNIFFQKIP</sequence>
<dbReference type="Proteomes" id="UP000789702">
    <property type="component" value="Unassembled WGS sequence"/>
</dbReference>
<evidence type="ECO:0000313" key="2">
    <source>
        <dbReference type="Proteomes" id="UP000789702"/>
    </source>
</evidence>
<name>A0ACA9QBC4_9GLOM</name>
<keyword evidence="2" id="KW-1185">Reference proteome</keyword>
<feature type="non-terminal residue" evidence="1">
    <location>
        <position position="1"/>
    </location>
</feature>
<gene>
    <name evidence="1" type="ORF">DHETER_LOCUS14216</name>
</gene>